<dbReference type="Proteomes" id="UP001307849">
    <property type="component" value="Unassembled WGS sequence"/>
</dbReference>
<evidence type="ECO:0000313" key="2">
    <source>
        <dbReference type="EMBL" id="KAK6508680.1"/>
    </source>
</evidence>
<sequence length="84" mass="9043">MRLYESSLLSYSLVLLVFQQSVTARPVPRSEPPVPKLEAARDVLSKGTANFMDLESASASTFNGFQPCFSVTVGAGSARVQYAV</sequence>
<feature type="signal peptide" evidence="1">
    <location>
        <begin position="1"/>
        <end position="24"/>
    </location>
</feature>
<keyword evidence="1" id="KW-0732">Signal</keyword>
<organism evidence="2 3">
    <name type="scientific">Arthrobotrys conoides</name>
    <dbReference type="NCBI Taxonomy" id="74498"/>
    <lineage>
        <taxon>Eukaryota</taxon>
        <taxon>Fungi</taxon>
        <taxon>Dikarya</taxon>
        <taxon>Ascomycota</taxon>
        <taxon>Pezizomycotina</taxon>
        <taxon>Orbiliomycetes</taxon>
        <taxon>Orbiliales</taxon>
        <taxon>Orbiliaceae</taxon>
        <taxon>Arthrobotrys</taxon>
    </lineage>
</organism>
<protein>
    <submittedName>
        <fullName evidence="2">Uncharacterized protein</fullName>
    </submittedName>
</protein>
<evidence type="ECO:0000313" key="3">
    <source>
        <dbReference type="Proteomes" id="UP001307849"/>
    </source>
</evidence>
<gene>
    <name evidence="2" type="ORF">TWF506_010759</name>
</gene>
<dbReference type="EMBL" id="JAVHJM010000008">
    <property type="protein sequence ID" value="KAK6508680.1"/>
    <property type="molecule type" value="Genomic_DNA"/>
</dbReference>
<proteinExistence type="predicted"/>
<keyword evidence="3" id="KW-1185">Reference proteome</keyword>
<accession>A0AAN8RW63</accession>
<reference evidence="2 3" key="1">
    <citation type="submission" date="2019-10" db="EMBL/GenBank/DDBJ databases">
        <authorList>
            <person name="Palmer J.M."/>
        </authorList>
    </citation>
    <scope>NUCLEOTIDE SEQUENCE [LARGE SCALE GENOMIC DNA]</scope>
    <source>
        <strain evidence="2 3">TWF506</strain>
    </source>
</reference>
<feature type="chain" id="PRO_5042874791" evidence="1">
    <location>
        <begin position="25"/>
        <end position="84"/>
    </location>
</feature>
<dbReference type="AlphaFoldDB" id="A0AAN8RW63"/>
<name>A0AAN8RW63_9PEZI</name>
<comment type="caution">
    <text evidence="2">The sequence shown here is derived from an EMBL/GenBank/DDBJ whole genome shotgun (WGS) entry which is preliminary data.</text>
</comment>
<evidence type="ECO:0000256" key="1">
    <source>
        <dbReference type="SAM" id="SignalP"/>
    </source>
</evidence>